<dbReference type="OrthoDB" id="9797862at2"/>
<comment type="function">
    <text evidence="6">One of the early assembly proteins it binds 23S rRNA. One of the proteins that surrounds the polypeptide exit tunnel on the outside of the ribosome. Forms the main docking site for trigger factor binding to the ribosome.</text>
</comment>
<dbReference type="Proteomes" id="UP000189956">
    <property type="component" value="Unassembled WGS sequence"/>
</dbReference>
<reference evidence="9 11" key="2">
    <citation type="submission" date="2017-02" db="EMBL/GenBank/DDBJ databases">
        <authorList>
            <person name="Peterson S.W."/>
        </authorList>
    </citation>
    <scope>NUCLEOTIDE SEQUENCE [LARGE SCALE GENOMIC DNA]</scope>
    <source>
        <strain evidence="9 11">ATCC 700135</strain>
    </source>
</reference>
<organism evidence="8 10">
    <name type="scientific">Porphyromonas cangingivalis</name>
    <dbReference type="NCBI Taxonomy" id="36874"/>
    <lineage>
        <taxon>Bacteria</taxon>
        <taxon>Pseudomonadati</taxon>
        <taxon>Bacteroidota</taxon>
        <taxon>Bacteroidia</taxon>
        <taxon>Bacteroidales</taxon>
        <taxon>Porphyromonadaceae</taxon>
        <taxon>Porphyromonas</taxon>
    </lineage>
</organism>
<evidence type="ECO:0000256" key="6">
    <source>
        <dbReference type="HAMAP-Rule" id="MF_01369"/>
    </source>
</evidence>
<dbReference type="Gene3D" id="3.30.70.330">
    <property type="match status" value="1"/>
</dbReference>
<evidence type="ECO:0000256" key="5">
    <source>
        <dbReference type="ARBA" id="ARBA00023274"/>
    </source>
</evidence>
<evidence type="ECO:0000256" key="2">
    <source>
        <dbReference type="ARBA" id="ARBA00022730"/>
    </source>
</evidence>
<keyword evidence="5 6" id="KW-0687">Ribonucleoprotein</keyword>
<gene>
    <name evidence="6" type="primary">rplW</name>
    <name evidence="8" type="ORF">HQ35_05185</name>
    <name evidence="9" type="ORF">SAMN02745205_02030</name>
</gene>
<dbReference type="NCBIfam" id="NF004363">
    <property type="entry name" value="PRK05738.2-4"/>
    <property type="match status" value="1"/>
</dbReference>
<dbReference type="HAMAP" id="MF_01369_B">
    <property type="entry name" value="Ribosomal_uL23_B"/>
    <property type="match status" value="1"/>
</dbReference>
<dbReference type="PROSITE" id="PS00050">
    <property type="entry name" value="RIBOSOMAL_L23"/>
    <property type="match status" value="1"/>
</dbReference>
<dbReference type="Proteomes" id="UP000030125">
    <property type="component" value="Unassembled WGS sequence"/>
</dbReference>
<dbReference type="InterPro" id="IPR013025">
    <property type="entry name" value="Ribosomal_uL23-like"/>
</dbReference>
<reference evidence="8 10" key="1">
    <citation type="submission" date="2014-08" db="EMBL/GenBank/DDBJ databases">
        <title>Porphyromonas cangingivalis strain:COT-109_OH1386 Genome sequencing.</title>
        <authorList>
            <person name="Wallis C."/>
            <person name="Deusch O."/>
            <person name="O'Flynn C."/>
            <person name="Davis I."/>
            <person name="Jospin G."/>
            <person name="Darling A.E."/>
            <person name="Coil D.A."/>
            <person name="Alexiev A."/>
            <person name="Horsfall A."/>
            <person name="Kirkwood N."/>
            <person name="Harris S."/>
            <person name="Eisen J.A."/>
        </authorList>
    </citation>
    <scope>NUCLEOTIDE SEQUENCE [LARGE SCALE GENOMIC DNA]</scope>
    <source>
        <strain evidence="10">COT-109 OH1386</strain>
        <strain evidence="8">COT-109_OH1386</strain>
    </source>
</reference>
<dbReference type="PANTHER" id="PTHR11620">
    <property type="entry name" value="60S RIBOSOMAL PROTEIN L23A"/>
    <property type="match status" value="1"/>
</dbReference>
<dbReference type="GO" id="GO:0006412">
    <property type="term" value="P:translation"/>
    <property type="evidence" value="ECO:0007669"/>
    <property type="project" value="UniProtKB-UniRule"/>
</dbReference>
<dbReference type="GO" id="GO:1990904">
    <property type="term" value="C:ribonucleoprotein complex"/>
    <property type="evidence" value="ECO:0007669"/>
    <property type="project" value="UniProtKB-KW"/>
</dbReference>
<evidence type="ECO:0000313" key="11">
    <source>
        <dbReference type="Proteomes" id="UP000189956"/>
    </source>
</evidence>
<dbReference type="InterPro" id="IPR012677">
    <property type="entry name" value="Nucleotide-bd_a/b_plait_sf"/>
</dbReference>
<dbReference type="SUPFAM" id="SSF54189">
    <property type="entry name" value="Ribosomal proteins S24e, L23 and L15e"/>
    <property type="match status" value="1"/>
</dbReference>
<dbReference type="EMBL" id="FUWL01000027">
    <property type="protein sequence ID" value="SJZ83543.1"/>
    <property type="molecule type" value="Genomic_DNA"/>
</dbReference>
<dbReference type="eggNOG" id="COG0089">
    <property type="taxonomic scope" value="Bacteria"/>
</dbReference>
<accession>A0A099WTG6</accession>
<sequence length="97" mass="10952">MGILIKPIITEKQTKVTEGMPNRYGFRVVRDANKFQIKNAVEEMYGVKVVSVNTMNYDGKRSMRYTKGGIISGKKPAFKKAIVTLADDQTIDFFSNI</sequence>
<evidence type="ECO:0000256" key="1">
    <source>
        <dbReference type="ARBA" id="ARBA00006700"/>
    </source>
</evidence>
<dbReference type="AlphaFoldDB" id="A0A099WTG6"/>
<dbReference type="RefSeq" id="WP_025839425.1">
    <property type="nucleotide sequence ID" value="NZ_CALTZT010000046.1"/>
</dbReference>
<evidence type="ECO:0000313" key="10">
    <source>
        <dbReference type="Proteomes" id="UP000030125"/>
    </source>
</evidence>
<dbReference type="GO" id="GO:0003735">
    <property type="term" value="F:structural constituent of ribosome"/>
    <property type="evidence" value="ECO:0007669"/>
    <property type="project" value="InterPro"/>
</dbReference>
<dbReference type="GO" id="GO:0005840">
    <property type="term" value="C:ribosome"/>
    <property type="evidence" value="ECO:0007669"/>
    <property type="project" value="UniProtKB-KW"/>
</dbReference>
<keyword evidence="4 6" id="KW-0689">Ribosomal protein</keyword>
<protein>
    <recommendedName>
        <fullName evidence="6">Large ribosomal subunit protein uL23</fullName>
    </recommendedName>
</protein>
<dbReference type="EMBL" id="JQJD01000038">
    <property type="protein sequence ID" value="KGN80513.1"/>
    <property type="molecule type" value="Genomic_DNA"/>
</dbReference>
<keyword evidence="3 6" id="KW-0694">RNA-binding</keyword>
<evidence type="ECO:0000313" key="9">
    <source>
        <dbReference type="EMBL" id="SJZ83543.1"/>
    </source>
</evidence>
<evidence type="ECO:0000256" key="7">
    <source>
        <dbReference type="RuleBase" id="RU003934"/>
    </source>
</evidence>
<evidence type="ECO:0000256" key="4">
    <source>
        <dbReference type="ARBA" id="ARBA00022980"/>
    </source>
</evidence>
<name>A0A099WTG6_PORCN</name>
<evidence type="ECO:0000256" key="3">
    <source>
        <dbReference type="ARBA" id="ARBA00022884"/>
    </source>
</evidence>
<dbReference type="InterPro" id="IPR012678">
    <property type="entry name" value="Ribosomal_uL23/eL15/eS24_sf"/>
</dbReference>
<proteinExistence type="inferred from homology"/>
<keyword evidence="2 6" id="KW-0699">rRNA-binding</keyword>
<evidence type="ECO:0000313" key="8">
    <source>
        <dbReference type="EMBL" id="KGN80513.1"/>
    </source>
</evidence>
<dbReference type="Pfam" id="PF00276">
    <property type="entry name" value="Ribosomal_L23"/>
    <property type="match status" value="1"/>
</dbReference>
<dbReference type="GO" id="GO:0019843">
    <property type="term" value="F:rRNA binding"/>
    <property type="evidence" value="ECO:0007669"/>
    <property type="project" value="UniProtKB-UniRule"/>
</dbReference>
<comment type="subunit">
    <text evidence="6">Part of the 50S ribosomal subunit. Contacts protein L29, and trigger factor when it is bound to the ribosome.</text>
</comment>
<keyword evidence="10" id="KW-1185">Reference proteome</keyword>
<dbReference type="STRING" id="36874.HQ34_08035"/>
<comment type="similarity">
    <text evidence="1 6 7">Belongs to the universal ribosomal protein uL23 family.</text>
</comment>
<dbReference type="InterPro" id="IPR001014">
    <property type="entry name" value="Ribosomal_uL23_CS"/>
</dbReference>